<evidence type="ECO:0000313" key="1">
    <source>
        <dbReference type="EMBL" id="KAJ1367916.1"/>
    </source>
</evidence>
<comment type="caution">
    <text evidence="1">The sequence shown here is derived from an EMBL/GenBank/DDBJ whole genome shotgun (WGS) entry which is preliminary data.</text>
</comment>
<gene>
    <name evidence="1" type="ORF">KIN20_028944</name>
</gene>
<sequence>MDEQCEATKKWEKYRYRNKEGKTKRVDREVQAAAQNFMFRIRTAAITTSLPMGGLDFFRTKALRSR</sequence>
<name>A0AAD5R1X6_PARTN</name>
<organism evidence="1 2">
    <name type="scientific">Parelaphostrongylus tenuis</name>
    <name type="common">Meningeal worm</name>
    <dbReference type="NCBI Taxonomy" id="148309"/>
    <lineage>
        <taxon>Eukaryota</taxon>
        <taxon>Metazoa</taxon>
        <taxon>Ecdysozoa</taxon>
        <taxon>Nematoda</taxon>
        <taxon>Chromadorea</taxon>
        <taxon>Rhabditida</taxon>
        <taxon>Rhabditina</taxon>
        <taxon>Rhabditomorpha</taxon>
        <taxon>Strongyloidea</taxon>
        <taxon>Metastrongylidae</taxon>
        <taxon>Parelaphostrongylus</taxon>
    </lineage>
</organism>
<evidence type="ECO:0000313" key="2">
    <source>
        <dbReference type="Proteomes" id="UP001196413"/>
    </source>
</evidence>
<dbReference type="AlphaFoldDB" id="A0AAD5R1X6"/>
<dbReference type="Proteomes" id="UP001196413">
    <property type="component" value="Unassembled WGS sequence"/>
</dbReference>
<protein>
    <submittedName>
        <fullName evidence="1">Uncharacterized protein</fullName>
    </submittedName>
</protein>
<accession>A0AAD5R1X6</accession>
<dbReference type="EMBL" id="JAHQIW010006043">
    <property type="protein sequence ID" value="KAJ1367916.1"/>
    <property type="molecule type" value="Genomic_DNA"/>
</dbReference>
<keyword evidence="2" id="KW-1185">Reference proteome</keyword>
<proteinExistence type="predicted"/>
<reference evidence="1" key="1">
    <citation type="submission" date="2021-06" db="EMBL/GenBank/DDBJ databases">
        <title>Parelaphostrongylus tenuis whole genome reference sequence.</title>
        <authorList>
            <person name="Garwood T.J."/>
            <person name="Larsen P.A."/>
            <person name="Fountain-Jones N.M."/>
            <person name="Garbe J.R."/>
            <person name="Macchietto M.G."/>
            <person name="Kania S.A."/>
            <person name="Gerhold R.W."/>
            <person name="Richards J.E."/>
            <person name="Wolf T.M."/>
        </authorList>
    </citation>
    <scope>NUCLEOTIDE SEQUENCE</scope>
    <source>
        <strain evidence="1">MNPRO001-30</strain>
        <tissue evidence="1">Meninges</tissue>
    </source>
</reference>